<reference evidence="2 3" key="1">
    <citation type="submission" date="2020-04" db="EMBL/GenBank/DDBJ databases">
        <title>Complete genome of a Psychrophilic, Marine, Gas Vacuolate Bacterium Polaromonas vacuolata KCTC 22033T.</title>
        <authorList>
            <person name="Hwang K."/>
            <person name="Kim K.M."/>
        </authorList>
    </citation>
    <scope>NUCLEOTIDE SEQUENCE [LARGE SCALE GENOMIC DNA]</scope>
    <source>
        <strain evidence="2 3">KCTC 22033</strain>
    </source>
</reference>
<proteinExistence type="predicted"/>
<organism evidence="2 3">
    <name type="scientific">Polaromonas vacuolata</name>
    <dbReference type="NCBI Taxonomy" id="37448"/>
    <lineage>
        <taxon>Bacteria</taxon>
        <taxon>Pseudomonadati</taxon>
        <taxon>Pseudomonadota</taxon>
        <taxon>Betaproteobacteria</taxon>
        <taxon>Burkholderiales</taxon>
        <taxon>Comamonadaceae</taxon>
        <taxon>Polaromonas</taxon>
    </lineage>
</organism>
<evidence type="ECO:0000313" key="2">
    <source>
        <dbReference type="EMBL" id="QJC57707.1"/>
    </source>
</evidence>
<sequence>MNTQNLPTQIFFRTQEQRTALAREQFFEDGIRPSGLVSETVIQSWDRCRQLGQQRDKLPTLDPVGRAALSTALARNEKLMQAARLELDQLQTSLSGTHCRVLLTDERGVIMHVSQDTDEANQTVLDKVSRVGVNVTESRLGTAATGIVVHTGHASQVKGGEHFYNPFRELQCAAAPIRDIHGQLASVLNLSTEAHDFGFDPAAVVGLFATMIGNRLQVSQSPELLVLHFQTVHSLLGTPMEGLMGIDTNGRVIWVNRVGHSLLGVDQQVEMLHVNDVLGIDLHALVGLYAASQRQQIKLPSGLSIWVKAFMQGSQSASNFHMTGASAAAQTSQTSQMQASATLSVPPLKPSPSLNAEDCAPLSPAAQSHNDCISSLAQSQQRLIGQTLIDQHGNVAKTARLLGVSRGLVYRHMRKS</sequence>
<dbReference type="AlphaFoldDB" id="A0A6H2HD66"/>
<evidence type="ECO:0000313" key="3">
    <source>
        <dbReference type="Proteomes" id="UP000502041"/>
    </source>
</evidence>
<dbReference type="Gene3D" id="1.10.10.60">
    <property type="entry name" value="Homeodomain-like"/>
    <property type="match status" value="1"/>
</dbReference>
<evidence type="ECO:0000259" key="1">
    <source>
        <dbReference type="Pfam" id="PF02954"/>
    </source>
</evidence>
<dbReference type="Pfam" id="PF02954">
    <property type="entry name" value="HTH_8"/>
    <property type="match status" value="1"/>
</dbReference>
<dbReference type="InterPro" id="IPR029016">
    <property type="entry name" value="GAF-like_dom_sf"/>
</dbReference>
<dbReference type="EMBL" id="CP051461">
    <property type="protein sequence ID" value="QJC57707.1"/>
    <property type="molecule type" value="Genomic_DNA"/>
</dbReference>
<keyword evidence="3" id="KW-1185">Reference proteome</keyword>
<name>A0A6H2HD66_9BURK</name>
<dbReference type="SUPFAM" id="SSF46689">
    <property type="entry name" value="Homeodomain-like"/>
    <property type="match status" value="1"/>
</dbReference>
<feature type="domain" description="DNA binding HTH" evidence="1">
    <location>
        <begin position="376"/>
        <end position="415"/>
    </location>
</feature>
<dbReference type="Proteomes" id="UP000502041">
    <property type="component" value="Chromosome"/>
</dbReference>
<gene>
    <name evidence="2" type="primary">acoR_3</name>
    <name evidence="2" type="ORF">HC248_03037</name>
</gene>
<accession>A0A6H2HD66</accession>
<dbReference type="InterPro" id="IPR009057">
    <property type="entry name" value="Homeodomain-like_sf"/>
</dbReference>
<dbReference type="Gene3D" id="3.30.450.40">
    <property type="match status" value="1"/>
</dbReference>
<dbReference type="RefSeq" id="WP_168923182.1">
    <property type="nucleotide sequence ID" value="NZ_CP051461.1"/>
</dbReference>
<dbReference type="KEGG" id="pvac:HC248_03037"/>
<dbReference type="InterPro" id="IPR002197">
    <property type="entry name" value="HTH_Fis"/>
</dbReference>
<protein>
    <submittedName>
        <fullName evidence="2">Acetoin catabolism regulatory protein</fullName>
    </submittedName>
</protein>
<dbReference type="GO" id="GO:0043565">
    <property type="term" value="F:sequence-specific DNA binding"/>
    <property type="evidence" value="ECO:0007669"/>
    <property type="project" value="InterPro"/>
</dbReference>